<name>A0A0A9Y500_LYGHE</name>
<evidence type="ECO:0000256" key="2">
    <source>
        <dbReference type="SAM" id="SignalP"/>
    </source>
</evidence>
<dbReference type="Pfam" id="PF06477">
    <property type="entry name" value="DUF1091"/>
    <property type="match status" value="1"/>
</dbReference>
<accession>A0A0A9Y500</accession>
<reference evidence="3" key="2">
    <citation type="submission" date="2014-07" db="EMBL/GenBank/DDBJ databases">
        <authorList>
            <person name="Hull J."/>
        </authorList>
    </citation>
    <scope>NUCLEOTIDE SEQUENCE</scope>
</reference>
<feature type="signal peptide" evidence="2">
    <location>
        <begin position="1"/>
        <end position="27"/>
    </location>
</feature>
<dbReference type="InterPro" id="IPR036846">
    <property type="entry name" value="GM2-AP_sf"/>
</dbReference>
<proteinExistence type="predicted"/>
<dbReference type="EMBL" id="GBHO01016883">
    <property type="protein sequence ID" value="JAG26721.1"/>
    <property type="molecule type" value="Transcribed_RNA"/>
</dbReference>
<protein>
    <submittedName>
        <fullName evidence="3">Ganglioside GM2 activator</fullName>
    </submittedName>
</protein>
<sequence length="186" mass="20736">DSQHTLEMNLSLTLFFAVFSLFSPSYEKGIKIEEVRTCSGKQGQLTDISGLHTTEGTDGWGLHGKALLLHNLPNITLGGMFYKRLIDWIPVLPIPSITACNLLKKGFWLYKVLQNHSNLPTACPVKKGTFTFRDEKIKDTEVPWYAPSGCVKTDLKFNLGNKTIGCYKIIANVVSGPLPKKFMCLD</sequence>
<gene>
    <name evidence="3" type="primary">Gm2a</name>
    <name evidence="3" type="ORF">CM83_13108</name>
</gene>
<keyword evidence="1 2" id="KW-0732">Signal</keyword>
<feature type="non-terminal residue" evidence="3">
    <location>
        <position position="1"/>
    </location>
</feature>
<dbReference type="Gene3D" id="2.70.220.10">
    <property type="entry name" value="Ganglioside GM2 activator"/>
    <property type="match status" value="1"/>
</dbReference>
<organism evidence="3">
    <name type="scientific">Lygus hesperus</name>
    <name type="common">Western plant bug</name>
    <dbReference type="NCBI Taxonomy" id="30085"/>
    <lineage>
        <taxon>Eukaryota</taxon>
        <taxon>Metazoa</taxon>
        <taxon>Ecdysozoa</taxon>
        <taxon>Arthropoda</taxon>
        <taxon>Hexapoda</taxon>
        <taxon>Insecta</taxon>
        <taxon>Pterygota</taxon>
        <taxon>Neoptera</taxon>
        <taxon>Paraneoptera</taxon>
        <taxon>Hemiptera</taxon>
        <taxon>Heteroptera</taxon>
        <taxon>Panheteroptera</taxon>
        <taxon>Cimicomorpha</taxon>
        <taxon>Miridae</taxon>
        <taxon>Mirini</taxon>
        <taxon>Lygus</taxon>
    </lineage>
</organism>
<reference evidence="3" key="1">
    <citation type="journal article" date="2014" name="PLoS ONE">
        <title>Transcriptome-Based Identification of ABC Transporters in the Western Tarnished Plant Bug Lygus hesperus.</title>
        <authorList>
            <person name="Hull J.J."/>
            <person name="Chaney K."/>
            <person name="Geib S.M."/>
            <person name="Fabrick J.A."/>
            <person name="Brent C.S."/>
            <person name="Walsh D."/>
            <person name="Lavine L.C."/>
        </authorList>
    </citation>
    <scope>NUCLEOTIDE SEQUENCE</scope>
</reference>
<dbReference type="InterPro" id="IPR010512">
    <property type="entry name" value="DUF1091"/>
</dbReference>
<dbReference type="AlphaFoldDB" id="A0A0A9Y500"/>
<evidence type="ECO:0000256" key="1">
    <source>
        <dbReference type="ARBA" id="ARBA00022729"/>
    </source>
</evidence>
<evidence type="ECO:0000313" key="3">
    <source>
        <dbReference type="EMBL" id="JAG26721.1"/>
    </source>
</evidence>
<feature type="chain" id="PRO_5002053286" evidence="2">
    <location>
        <begin position="28"/>
        <end position="186"/>
    </location>
</feature>